<dbReference type="Proteomes" id="UP001178508">
    <property type="component" value="Chromosome 4"/>
</dbReference>
<evidence type="ECO:0000256" key="1">
    <source>
        <dbReference type="SAM" id="MobiDB-lite"/>
    </source>
</evidence>
<keyword evidence="3" id="KW-1185">Reference proteome</keyword>
<feature type="region of interest" description="Disordered" evidence="1">
    <location>
        <begin position="31"/>
        <end position="87"/>
    </location>
</feature>
<evidence type="ECO:0000313" key="2">
    <source>
        <dbReference type="EMBL" id="CAJ1055663.1"/>
    </source>
</evidence>
<organism evidence="2 3">
    <name type="scientific">Xyrichtys novacula</name>
    <name type="common">Pearly razorfish</name>
    <name type="synonym">Hemipteronotus novacula</name>
    <dbReference type="NCBI Taxonomy" id="13765"/>
    <lineage>
        <taxon>Eukaryota</taxon>
        <taxon>Metazoa</taxon>
        <taxon>Chordata</taxon>
        <taxon>Craniata</taxon>
        <taxon>Vertebrata</taxon>
        <taxon>Euteleostomi</taxon>
        <taxon>Actinopterygii</taxon>
        <taxon>Neopterygii</taxon>
        <taxon>Teleostei</taxon>
        <taxon>Neoteleostei</taxon>
        <taxon>Acanthomorphata</taxon>
        <taxon>Eupercaria</taxon>
        <taxon>Labriformes</taxon>
        <taxon>Labridae</taxon>
        <taxon>Xyrichtys</taxon>
    </lineage>
</organism>
<gene>
    <name evidence="2" type="ORF">XNOV1_A031278</name>
</gene>
<evidence type="ECO:0000313" key="3">
    <source>
        <dbReference type="Proteomes" id="UP001178508"/>
    </source>
</evidence>
<dbReference type="AlphaFoldDB" id="A0AAV1F3P2"/>
<proteinExistence type="predicted"/>
<reference evidence="2" key="1">
    <citation type="submission" date="2023-08" db="EMBL/GenBank/DDBJ databases">
        <authorList>
            <person name="Alioto T."/>
            <person name="Alioto T."/>
            <person name="Gomez Garrido J."/>
        </authorList>
    </citation>
    <scope>NUCLEOTIDE SEQUENCE</scope>
</reference>
<accession>A0AAV1F3P2</accession>
<sequence>MVTIGGYDLLGDDQDEGGSWRLDFLTKHKTLSLANPPGEEEGQLSSSRTSSRSAGVDDPDQTVGGSTSQQHQKKIKQQNEERPTSPELLSIHHLKSRSLEDVKILHLLVWCLKCLYLEPGAQTIREQTARRQDEWRRRSSLKVNRCILPLSE</sequence>
<dbReference type="EMBL" id="OY660867">
    <property type="protein sequence ID" value="CAJ1055663.1"/>
    <property type="molecule type" value="Genomic_DNA"/>
</dbReference>
<name>A0AAV1F3P2_XYRNO</name>
<protein>
    <submittedName>
        <fullName evidence="2">Uncharacterized protein</fullName>
    </submittedName>
</protein>